<dbReference type="EMBL" id="QGMY01000015">
    <property type="protein sequence ID" value="PWR70272.1"/>
    <property type="molecule type" value="Genomic_DNA"/>
</dbReference>
<gene>
    <name evidence="2" type="ORF">DK846_15260</name>
</gene>
<evidence type="ECO:0000313" key="2">
    <source>
        <dbReference type="EMBL" id="PWR70272.1"/>
    </source>
</evidence>
<organism evidence="2 3">
    <name type="scientific">Methanospirillum lacunae</name>
    <dbReference type="NCBI Taxonomy" id="668570"/>
    <lineage>
        <taxon>Archaea</taxon>
        <taxon>Methanobacteriati</taxon>
        <taxon>Methanobacteriota</taxon>
        <taxon>Stenosarchaea group</taxon>
        <taxon>Methanomicrobia</taxon>
        <taxon>Methanomicrobiales</taxon>
        <taxon>Methanospirillaceae</taxon>
        <taxon>Methanospirillum</taxon>
    </lineage>
</organism>
<proteinExistence type="predicted"/>
<feature type="region of interest" description="Disordered" evidence="1">
    <location>
        <begin position="336"/>
        <end position="363"/>
    </location>
</feature>
<protein>
    <submittedName>
        <fullName evidence="2">Uncharacterized protein</fullName>
    </submittedName>
</protein>
<dbReference type="AlphaFoldDB" id="A0A2V2MQ88"/>
<reference evidence="2 3" key="1">
    <citation type="submission" date="2018-05" db="EMBL/GenBank/DDBJ databases">
        <title>Draft genome of Methanospirillum lacunae Ki8-1.</title>
        <authorList>
            <person name="Dueholm M.S."/>
            <person name="Nielsen P.H."/>
            <person name="Bakmann L.F."/>
            <person name="Otzen D.E."/>
        </authorList>
    </citation>
    <scope>NUCLEOTIDE SEQUENCE [LARGE SCALE GENOMIC DNA]</scope>
    <source>
        <strain evidence="2 3">Ki8-1</strain>
    </source>
</reference>
<accession>A0A2V2MQ88</accession>
<keyword evidence="3" id="KW-1185">Reference proteome</keyword>
<feature type="compositionally biased region" description="Basic and acidic residues" evidence="1">
    <location>
        <begin position="245"/>
        <end position="258"/>
    </location>
</feature>
<sequence length="622" mass="68841">MNHPTRSACSILFEPGQTVEVRLIGKRGTASGYYNNFDRLSADAVSFDNRGEYAGAYVTLNPVNPNLLARRANRIETRLGKDEKSAGDNDILSRRWLPIDIDPVRPSGVSSSDSEHAAAIEKAARISAYLTDLGWPEPVMADSGNGAHLLYRIDLPNDTESRDLVRSILETLDILFSDEFSTVDTSVYNAARIWKLYGTTSRKGDNISSRPHRKAAILSVPDELEIVCLDLLSSLATMLPQQESEPEKPDSKGKGMGRKTEGAIDLASWLDRNSLGYRQKAYAGGSLFVLDQCPFSSDHKNGAYAIQFSNGAIFAGCHHSSCGGGTQRWPELRTMFEGPESSRTRSTNKTNKNSESSSVPLKQDDIHEVSDEISKTASAILRGGDPLAYMLETFALDHIGDPVVAECLVMSLASRKVINARGLHVSVTGESGKGKSHAFETMMNQVPLEFRLEGRMSEKALFYIKGMQPGSVIALDDVALSDQMQEILKGVTTSFRRPFTYRTVSKDRVGETCIIPERCVWWIAKVDGTGDDQVWNRMLTCWIDDSEEQDAAVLERTLSEAEGLRPDRIDIRDEALVCQEIWRQISPAWVVVPFAKKIRFSSALNRRNPDMVLDLVKAHATL</sequence>
<feature type="non-terminal residue" evidence="2">
    <location>
        <position position="622"/>
    </location>
</feature>
<feature type="compositionally biased region" description="Low complexity" evidence="1">
    <location>
        <begin position="344"/>
        <end position="358"/>
    </location>
</feature>
<feature type="region of interest" description="Disordered" evidence="1">
    <location>
        <begin position="239"/>
        <end position="258"/>
    </location>
</feature>
<comment type="caution">
    <text evidence="2">The sequence shown here is derived from an EMBL/GenBank/DDBJ whole genome shotgun (WGS) entry which is preliminary data.</text>
</comment>
<evidence type="ECO:0000313" key="3">
    <source>
        <dbReference type="Proteomes" id="UP000245657"/>
    </source>
</evidence>
<evidence type="ECO:0000256" key="1">
    <source>
        <dbReference type="SAM" id="MobiDB-lite"/>
    </source>
</evidence>
<dbReference type="Proteomes" id="UP000245657">
    <property type="component" value="Unassembled WGS sequence"/>
</dbReference>
<name>A0A2V2MQ88_9EURY</name>